<dbReference type="PRINTS" id="PR01607">
    <property type="entry name" value="APYRASEFAMLY"/>
</dbReference>
<evidence type="ECO:0000256" key="1">
    <source>
        <dbReference type="ARBA" id="ARBA00006654"/>
    </source>
</evidence>
<dbReference type="OrthoDB" id="10252235at2759"/>
<dbReference type="EMBL" id="WIXP02000017">
    <property type="protein sequence ID" value="KAF6197571.1"/>
    <property type="molecule type" value="Genomic_DNA"/>
</dbReference>
<evidence type="ECO:0000313" key="8">
    <source>
        <dbReference type="Proteomes" id="UP000466442"/>
    </source>
</evidence>
<dbReference type="InterPro" id="IPR006179">
    <property type="entry name" value="5_nucleotidase/apyrase"/>
</dbReference>
<keyword evidence="2" id="KW-0732">Signal</keyword>
<gene>
    <name evidence="7" type="ORF">GE061_008535</name>
</gene>
<dbReference type="Gene3D" id="3.90.780.10">
    <property type="entry name" value="5'-Nucleotidase, C-terminal domain"/>
    <property type="match status" value="1"/>
</dbReference>
<dbReference type="Proteomes" id="UP000466442">
    <property type="component" value="Unassembled WGS sequence"/>
</dbReference>
<dbReference type="InterPro" id="IPR029052">
    <property type="entry name" value="Metallo-depent_PP-like"/>
</dbReference>
<dbReference type="PANTHER" id="PTHR11575">
    <property type="entry name" value="5'-NUCLEOTIDASE-RELATED"/>
    <property type="match status" value="1"/>
</dbReference>
<dbReference type="InterPro" id="IPR004843">
    <property type="entry name" value="Calcineurin-like_PHP"/>
</dbReference>
<dbReference type="GO" id="GO:0000166">
    <property type="term" value="F:nucleotide binding"/>
    <property type="evidence" value="ECO:0007669"/>
    <property type="project" value="UniProtKB-KW"/>
</dbReference>
<dbReference type="GO" id="GO:0009166">
    <property type="term" value="P:nucleotide catabolic process"/>
    <property type="evidence" value="ECO:0007669"/>
    <property type="project" value="InterPro"/>
</dbReference>
<keyword evidence="8" id="KW-1185">Reference proteome</keyword>
<comment type="caution">
    <text evidence="7">The sequence shown here is derived from an EMBL/GenBank/DDBJ whole genome shotgun (WGS) entry which is preliminary data.</text>
</comment>
<dbReference type="Gene3D" id="3.60.21.10">
    <property type="match status" value="1"/>
</dbReference>
<dbReference type="InterPro" id="IPR008334">
    <property type="entry name" value="5'-Nucleotdase_C"/>
</dbReference>
<evidence type="ECO:0000259" key="5">
    <source>
        <dbReference type="Pfam" id="PF00149"/>
    </source>
</evidence>
<reference evidence="7" key="1">
    <citation type="journal article" date="2021" name="Mol. Ecol. Resour.">
        <title>Apolygus lucorum genome provides insights into omnivorousness and mesophyll feeding.</title>
        <authorList>
            <person name="Liu Y."/>
            <person name="Liu H."/>
            <person name="Wang H."/>
            <person name="Huang T."/>
            <person name="Liu B."/>
            <person name="Yang B."/>
            <person name="Yin L."/>
            <person name="Li B."/>
            <person name="Zhang Y."/>
            <person name="Zhang S."/>
            <person name="Jiang F."/>
            <person name="Zhang X."/>
            <person name="Ren Y."/>
            <person name="Wang B."/>
            <person name="Wang S."/>
            <person name="Lu Y."/>
            <person name="Wu K."/>
            <person name="Fan W."/>
            <person name="Wang G."/>
        </authorList>
    </citation>
    <scope>NUCLEOTIDE SEQUENCE</scope>
    <source>
        <strain evidence="7">12Hb</strain>
    </source>
</reference>
<dbReference type="InterPro" id="IPR041821">
    <property type="entry name" value="CG11883_N"/>
</dbReference>
<evidence type="ECO:0000259" key="6">
    <source>
        <dbReference type="Pfam" id="PF02872"/>
    </source>
</evidence>
<feature type="compositionally biased region" description="Basic and acidic residues" evidence="4">
    <location>
        <begin position="615"/>
        <end position="633"/>
    </location>
</feature>
<name>A0A8S9WMX8_APOLU</name>
<evidence type="ECO:0000256" key="2">
    <source>
        <dbReference type="ARBA" id="ARBA00022729"/>
    </source>
</evidence>
<keyword evidence="3" id="KW-0378">Hydrolase</keyword>
<dbReference type="GO" id="GO:0016787">
    <property type="term" value="F:hydrolase activity"/>
    <property type="evidence" value="ECO:0007669"/>
    <property type="project" value="UniProtKB-KW"/>
</dbReference>
<keyword evidence="3" id="KW-0547">Nucleotide-binding</keyword>
<comment type="similarity">
    <text evidence="1 3">Belongs to the 5'-nucleotidase family.</text>
</comment>
<dbReference type="Pfam" id="PF00149">
    <property type="entry name" value="Metallophos"/>
    <property type="match status" value="1"/>
</dbReference>
<evidence type="ECO:0008006" key="9">
    <source>
        <dbReference type="Google" id="ProtNLM"/>
    </source>
</evidence>
<protein>
    <recommendedName>
        <fullName evidence="9">5'-Nucleotidase C-terminal domain-containing protein</fullName>
    </recommendedName>
</protein>
<organism evidence="7 8">
    <name type="scientific">Apolygus lucorum</name>
    <name type="common">Small green plant bug</name>
    <name type="synonym">Lygocoris lucorum</name>
    <dbReference type="NCBI Taxonomy" id="248454"/>
    <lineage>
        <taxon>Eukaryota</taxon>
        <taxon>Metazoa</taxon>
        <taxon>Ecdysozoa</taxon>
        <taxon>Arthropoda</taxon>
        <taxon>Hexapoda</taxon>
        <taxon>Insecta</taxon>
        <taxon>Pterygota</taxon>
        <taxon>Neoptera</taxon>
        <taxon>Paraneoptera</taxon>
        <taxon>Hemiptera</taxon>
        <taxon>Heteroptera</taxon>
        <taxon>Panheteroptera</taxon>
        <taxon>Cimicomorpha</taxon>
        <taxon>Miridae</taxon>
        <taxon>Mirini</taxon>
        <taxon>Apolygus</taxon>
    </lineage>
</organism>
<evidence type="ECO:0000313" key="7">
    <source>
        <dbReference type="EMBL" id="KAF6197571.1"/>
    </source>
</evidence>
<accession>A0A8S9WMX8</accession>
<evidence type="ECO:0000256" key="3">
    <source>
        <dbReference type="RuleBase" id="RU362119"/>
    </source>
</evidence>
<dbReference type="CDD" id="cd07406">
    <property type="entry name" value="MPP_CG11883_N"/>
    <property type="match status" value="1"/>
</dbReference>
<sequence length="695" mass="77290">MDVIHMEVIIASLPNVGFVFLKVAEQFDSSSRLVCFSVNPLNSTRQQMASFAAQSALRSKWSDLIEGQTFEVPEVSSSMKSVVGWLKQASLDVREVGRRTLKTIGSMPSEKITILHYNDVYNVDQGRAARFVTAIKQHGEETPLILFSGDALSPSMLSTLTMGAQMVPVLNAIGTHCAVFGNHDFDFGLEVLSERVAETNFPWLMSNVIDNETGRALGDGKVTHAIDWKSKRIGLIGLVEKEWLDTLATINADEVTFIDYIEAGRKLGAQLKQEGCDLVIALTHMRMPNDIKLAENCEEIDIILGGHDHIYRIEKICDRWIVKSGTDFNNFSKITLRYDPGSNTPDISIEEVKVDEMFDPDPEMSDQLQQYVSLVEGKMDEVLGEFTVELDGRFESIRTSETNLGNWVCDVILAATAADCVILNSGTLRSDKVHSPGPFTMRDLMSIVPITDPLVVLEVTGEQLLAALENAVCAYPKLEGRFPQIAGMSFAFYPERAPGSRVERRLVKVGDEYVREEATYHLATKVYLQQGSDGYVMLRDAKVLVDDENCPELGLAIQNHFNAIKMRLGKTKRPTKHRQSLVTLSRRHSLVKMLDGEELDGPTPLRKSVSSAGSEIRETGHGNDAMSKHGSEGKAHFCRRASLDQLEAESCQLAPRIERRIVVLNDKILAEMLDRKSREVSDLIIPEESETTSPL</sequence>
<dbReference type="InterPro" id="IPR036907">
    <property type="entry name" value="5'-Nucleotdase_C_sf"/>
</dbReference>
<feature type="domain" description="Calcineurin-like phosphoesterase" evidence="5">
    <location>
        <begin position="113"/>
        <end position="311"/>
    </location>
</feature>
<dbReference type="PANTHER" id="PTHR11575:SF48">
    <property type="entry name" value="5'-NUCLEOTIDASE"/>
    <property type="match status" value="1"/>
</dbReference>
<dbReference type="SUPFAM" id="SSF55816">
    <property type="entry name" value="5'-nucleotidase (syn. UDP-sugar hydrolase), C-terminal domain"/>
    <property type="match status" value="1"/>
</dbReference>
<proteinExistence type="inferred from homology"/>
<evidence type="ECO:0000256" key="4">
    <source>
        <dbReference type="SAM" id="MobiDB-lite"/>
    </source>
</evidence>
<dbReference type="Pfam" id="PF02872">
    <property type="entry name" value="5_nucleotid_C"/>
    <property type="match status" value="1"/>
</dbReference>
<feature type="domain" description="5'-Nucleotidase C-terminal" evidence="6">
    <location>
        <begin position="383"/>
        <end position="538"/>
    </location>
</feature>
<feature type="region of interest" description="Disordered" evidence="4">
    <location>
        <begin position="597"/>
        <end position="633"/>
    </location>
</feature>
<dbReference type="AlphaFoldDB" id="A0A8S9WMX8"/>
<dbReference type="SUPFAM" id="SSF56300">
    <property type="entry name" value="Metallo-dependent phosphatases"/>
    <property type="match status" value="1"/>
</dbReference>